<dbReference type="STRING" id="760142.Hipma_1292"/>
<organism evidence="4 5">
    <name type="scientific">Hippea maritima (strain ATCC 700847 / DSM 10411 / MH2)</name>
    <dbReference type="NCBI Taxonomy" id="760142"/>
    <lineage>
        <taxon>Bacteria</taxon>
        <taxon>Pseudomonadati</taxon>
        <taxon>Campylobacterota</taxon>
        <taxon>Desulfurellia</taxon>
        <taxon>Desulfurellales</taxon>
        <taxon>Hippeaceae</taxon>
        <taxon>Hippea</taxon>
    </lineage>
</organism>
<dbReference type="GO" id="GO:0051082">
    <property type="term" value="F:unfolded protein binding"/>
    <property type="evidence" value="ECO:0007669"/>
    <property type="project" value="InterPro"/>
</dbReference>
<dbReference type="SMART" id="SM00935">
    <property type="entry name" value="OmpH"/>
    <property type="match status" value="1"/>
</dbReference>
<dbReference type="GO" id="GO:0005829">
    <property type="term" value="C:cytosol"/>
    <property type="evidence" value="ECO:0007669"/>
    <property type="project" value="TreeGrafter"/>
</dbReference>
<dbReference type="InterPro" id="IPR024930">
    <property type="entry name" value="Skp_dom_sf"/>
</dbReference>
<keyword evidence="3" id="KW-0175">Coiled coil</keyword>
<evidence type="ECO:0000256" key="3">
    <source>
        <dbReference type="SAM" id="Coils"/>
    </source>
</evidence>
<dbReference type="EMBL" id="CP002606">
    <property type="protein sequence ID" value="AEA34250.1"/>
    <property type="molecule type" value="Genomic_DNA"/>
</dbReference>
<accession>F2LXD6</accession>
<evidence type="ECO:0000313" key="5">
    <source>
        <dbReference type="Proteomes" id="UP000008139"/>
    </source>
</evidence>
<keyword evidence="2" id="KW-0732">Signal</keyword>
<dbReference type="PANTHER" id="PTHR35089">
    <property type="entry name" value="CHAPERONE PROTEIN SKP"/>
    <property type="match status" value="1"/>
</dbReference>
<feature type="coiled-coil region" evidence="3">
    <location>
        <begin position="56"/>
        <end position="103"/>
    </location>
</feature>
<dbReference type="GO" id="GO:0050821">
    <property type="term" value="P:protein stabilization"/>
    <property type="evidence" value="ECO:0007669"/>
    <property type="project" value="TreeGrafter"/>
</dbReference>
<dbReference type="eggNOG" id="COG2825">
    <property type="taxonomic scope" value="Bacteria"/>
</dbReference>
<keyword evidence="5" id="KW-1185">Reference proteome</keyword>
<dbReference type="Proteomes" id="UP000008139">
    <property type="component" value="Chromosome"/>
</dbReference>
<comment type="similarity">
    <text evidence="1">Belongs to the Skp family.</text>
</comment>
<dbReference type="HOGENOM" id="CLU_101388_3_2_7"/>
<proteinExistence type="inferred from homology"/>
<dbReference type="Gene3D" id="3.30.910.20">
    <property type="entry name" value="Skp domain"/>
    <property type="match status" value="1"/>
</dbReference>
<reference evidence="5" key="2">
    <citation type="submission" date="2011-03" db="EMBL/GenBank/DDBJ databases">
        <title>The complete genome of Hippea maritima DSM 10411.</title>
        <authorList>
            <consortium name="US DOE Joint Genome Institute (JGI-PGF)"/>
            <person name="Lucas S."/>
            <person name="Copeland A."/>
            <person name="Lapidus A."/>
            <person name="Bruce D."/>
            <person name="Goodwin L."/>
            <person name="Pitluck S."/>
            <person name="Peters L."/>
            <person name="Kyrpides N."/>
            <person name="Mavromatis K."/>
            <person name="Pagani I."/>
            <person name="Ivanova N."/>
            <person name="Mikhailova N."/>
            <person name="Lu M."/>
            <person name="Detter J.C."/>
            <person name="Tapia R."/>
            <person name="Han C."/>
            <person name="Land M."/>
            <person name="Hauser L."/>
            <person name="Markowitz V."/>
            <person name="Cheng J.-F."/>
            <person name="Hugenholtz P."/>
            <person name="Woyke T."/>
            <person name="Wu D."/>
            <person name="Spring S."/>
            <person name="Schroeder M."/>
            <person name="Brambilla E."/>
            <person name="Klenk H.-P."/>
            <person name="Eisen J.A."/>
        </authorList>
    </citation>
    <scope>NUCLEOTIDE SEQUENCE [LARGE SCALE GENOMIC DNA]</scope>
    <source>
        <strain evidence="5">ATCC 700847 / DSM 10411 / MH2</strain>
    </source>
</reference>
<dbReference type="KEGG" id="hmr:Hipma_1292"/>
<dbReference type="RefSeq" id="WP_013682282.1">
    <property type="nucleotide sequence ID" value="NC_015318.1"/>
</dbReference>
<evidence type="ECO:0000256" key="2">
    <source>
        <dbReference type="ARBA" id="ARBA00022729"/>
    </source>
</evidence>
<evidence type="ECO:0000256" key="1">
    <source>
        <dbReference type="ARBA" id="ARBA00009091"/>
    </source>
</evidence>
<dbReference type="SUPFAM" id="SSF111384">
    <property type="entry name" value="OmpH-like"/>
    <property type="match status" value="1"/>
</dbReference>
<dbReference type="AlphaFoldDB" id="F2LXD6"/>
<name>F2LXD6_HIPMA</name>
<sequence>MRRILMTLLIATLLGGFYLKAQASNIAFVNLRLILQESKSGKQAKSEVEAIIQAKKMVIEKKANDLKAILKKLKNKKLSKTEKEKLQKEYETKLNDLQQYQSKASQEVRKKEVEQTNKVLSLAIGTIKNYAKKHHIDGVFELSQGNVIYWNDALDITKTIIKLMDSSKNTKK</sequence>
<dbReference type="InterPro" id="IPR005632">
    <property type="entry name" value="Chaperone_Skp"/>
</dbReference>
<protein>
    <submittedName>
        <fullName evidence="4">Outer membrane chaperone Skp (OmpH)</fullName>
    </submittedName>
</protein>
<dbReference type="InParanoid" id="F2LXD6"/>
<dbReference type="PANTHER" id="PTHR35089:SF1">
    <property type="entry name" value="CHAPERONE PROTEIN SKP"/>
    <property type="match status" value="1"/>
</dbReference>
<evidence type="ECO:0000313" key="4">
    <source>
        <dbReference type="EMBL" id="AEA34250.1"/>
    </source>
</evidence>
<dbReference type="Pfam" id="PF03938">
    <property type="entry name" value="OmpH"/>
    <property type="match status" value="1"/>
</dbReference>
<reference evidence="4 5" key="1">
    <citation type="journal article" date="2011" name="Stand. Genomic Sci.">
        <title>Complete genome sequence of the thermophilic sulfur-reducer Hippea maritima type strain (MH(2)).</title>
        <authorList>
            <person name="Huntemann M."/>
            <person name="Lu M."/>
            <person name="Nolan M."/>
            <person name="Lapidus A."/>
            <person name="Lucas S."/>
            <person name="Hammon N."/>
            <person name="Deshpande S."/>
            <person name="Cheng J.F."/>
            <person name="Tapia R."/>
            <person name="Han C."/>
            <person name="Goodwin L."/>
            <person name="Pitluck S."/>
            <person name="Liolios K."/>
            <person name="Pagani I."/>
            <person name="Ivanova N."/>
            <person name="Ovchinikova G."/>
            <person name="Pati A."/>
            <person name="Chen A."/>
            <person name="Palaniappan K."/>
            <person name="Land M."/>
            <person name="Hauser L."/>
            <person name="Jeffries C.D."/>
            <person name="Detter J.C."/>
            <person name="Brambilla E.M."/>
            <person name="Rohde M."/>
            <person name="Spring S."/>
            <person name="Goker M."/>
            <person name="Woyke T."/>
            <person name="Bristow J."/>
            <person name="Eisen J.A."/>
            <person name="Markowitz V."/>
            <person name="Hugenholtz P."/>
            <person name="Kyrpides N.C."/>
            <person name="Klenk H.P."/>
            <person name="Mavromatis K."/>
        </authorList>
    </citation>
    <scope>NUCLEOTIDE SEQUENCE [LARGE SCALE GENOMIC DNA]</scope>
    <source>
        <strain evidence="5">ATCC 700847 / DSM 10411 / MH2</strain>
    </source>
</reference>
<gene>
    <name evidence="4" type="ordered locus">Hipma_1292</name>
</gene>
<dbReference type="OrthoDB" id="5417975at2"/>